<sequence length="77" mass="8367">MEPELQVFTMLFYAMALMERGADRVGDDKGDAWMDVVEVSASEVCVLHDVVVVAVAAVHAGVSVNVTVREEEEGEKV</sequence>
<name>A0AAV7TK47_PLEWA</name>
<dbReference type="AlphaFoldDB" id="A0AAV7TK47"/>
<organism evidence="1 2">
    <name type="scientific">Pleurodeles waltl</name>
    <name type="common">Iberian ribbed newt</name>
    <dbReference type="NCBI Taxonomy" id="8319"/>
    <lineage>
        <taxon>Eukaryota</taxon>
        <taxon>Metazoa</taxon>
        <taxon>Chordata</taxon>
        <taxon>Craniata</taxon>
        <taxon>Vertebrata</taxon>
        <taxon>Euteleostomi</taxon>
        <taxon>Amphibia</taxon>
        <taxon>Batrachia</taxon>
        <taxon>Caudata</taxon>
        <taxon>Salamandroidea</taxon>
        <taxon>Salamandridae</taxon>
        <taxon>Pleurodelinae</taxon>
        <taxon>Pleurodeles</taxon>
    </lineage>
</organism>
<evidence type="ECO:0000313" key="2">
    <source>
        <dbReference type="Proteomes" id="UP001066276"/>
    </source>
</evidence>
<dbReference type="Proteomes" id="UP001066276">
    <property type="component" value="Chromosome 3_2"/>
</dbReference>
<proteinExistence type="predicted"/>
<dbReference type="EMBL" id="JANPWB010000006">
    <property type="protein sequence ID" value="KAJ1176788.1"/>
    <property type="molecule type" value="Genomic_DNA"/>
</dbReference>
<protein>
    <submittedName>
        <fullName evidence="1">Uncharacterized protein</fullName>
    </submittedName>
</protein>
<gene>
    <name evidence="1" type="ORF">NDU88_002055</name>
</gene>
<comment type="caution">
    <text evidence="1">The sequence shown here is derived from an EMBL/GenBank/DDBJ whole genome shotgun (WGS) entry which is preliminary data.</text>
</comment>
<accession>A0AAV7TK47</accession>
<evidence type="ECO:0000313" key="1">
    <source>
        <dbReference type="EMBL" id="KAJ1176788.1"/>
    </source>
</evidence>
<keyword evidence="2" id="KW-1185">Reference proteome</keyword>
<reference evidence="1" key="1">
    <citation type="journal article" date="2022" name="bioRxiv">
        <title>Sequencing and chromosome-scale assembly of the giantPleurodeles waltlgenome.</title>
        <authorList>
            <person name="Brown T."/>
            <person name="Elewa A."/>
            <person name="Iarovenko S."/>
            <person name="Subramanian E."/>
            <person name="Araus A.J."/>
            <person name="Petzold A."/>
            <person name="Susuki M."/>
            <person name="Suzuki K.-i.T."/>
            <person name="Hayashi T."/>
            <person name="Toyoda A."/>
            <person name="Oliveira C."/>
            <person name="Osipova E."/>
            <person name="Leigh N.D."/>
            <person name="Simon A."/>
            <person name="Yun M.H."/>
        </authorList>
    </citation>
    <scope>NUCLEOTIDE SEQUENCE</scope>
    <source>
        <strain evidence="1">20211129_DDA</strain>
        <tissue evidence="1">Liver</tissue>
    </source>
</reference>